<dbReference type="InterPro" id="IPR044607">
    <property type="entry name" value="RKD-like"/>
</dbReference>
<feature type="region of interest" description="Disordered" evidence="7">
    <location>
        <begin position="1"/>
        <end position="30"/>
    </location>
</feature>
<dbReference type="Proteomes" id="UP000228380">
    <property type="component" value="Chromosome 5"/>
</dbReference>
<dbReference type="GO" id="GO:0003677">
    <property type="term" value="F:DNA binding"/>
    <property type="evidence" value="ECO:0007669"/>
    <property type="project" value="UniProtKB-KW"/>
</dbReference>
<feature type="compositionally biased region" description="Polar residues" evidence="7">
    <location>
        <begin position="93"/>
        <end position="103"/>
    </location>
</feature>
<dbReference type="KEGG" id="pda:120110775"/>
<dbReference type="PROSITE" id="PS51519">
    <property type="entry name" value="RWP_RK"/>
    <property type="match status" value="1"/>
</dbReference>
<keyword evidence="5" id="KW-0804">Transcription</keyword>
<proteinExistence type="predicted"/>
<feature type="domain" description="RWP-RK" evidence="8">
    <location>
        <begin position="120"/>
        <end position="177"/>
    </location>
</feature>
<evidence type="ECO:0000256" key="7">
    <source>
        <dbReference type="SAM" id="MobiDB-lite"/>
    </source>
</evidence>
<keyword evidence="3" id="KW-0175">Coiled coil</keyword>
<dbReference type="GeneID" id="120110775"/>
<keyword evidence="2" id="KW-0805">Transcription regulation</keyword>
<name>A0A8B9A6I0_PHODC</name>
<reference evidence="9" key="1">
    <citation type="journal article" date="2019" name="Nat. Commun.">
        <title>Genome-wide association mapping of date palm fruit traits.</title>
        <authorList>
            <person name="Hazzouri K.M."/>
            <person name="Gros-Balthazard M."/>
            <person name="Flowers J.M."/>
            <person name="Copetti D."/>
            <person name="Lemansour A."/>
            <person name="Lebrun M."/>
            <person name="Masmoudi K."/>
            <person name="Ferrand S."/>
            <person name="Dhar M.I."/>
            <person name="Fresquez Z.A."/>
            <person name="Rosas U."/>
            <person name="Zhang J."/>
            <person name="Talag J."/>
            <person name="Lee S."/>
            <person name="Kudrna D."/>
            <person name="Powell R.F."/>
            <person name="Leitch I.J."/>
            <person name="Krueger R.R."/>
            <person name="Wing R.A."/>
            <person name="Amiri K.M.A."/>
            <person name="Purugganan M.D."/>
        </authorList>
    </citation>
    <scope>NUCLEOTIDE SEQUENCE [LARGE SCALE GENOMIC DNA]</scope>
    <source>
        <strain evidence="9">cv. Khalas</strain>
    </source>
</reference>
<dbReference type="OrthoDB" id="6270329at2759"/>
<accession>A0A8B9A6I0</accession>
<evidence type="ECO:0000256" key="4">
    <source>
        <dbReference type="ARBA" id="ARBA00023125"/>
    </source>
</evidence>
<evidence type="ECO:0000256" key="3">
    <source>
        <dbReference type="ARBA" id="ARBA00023054"/>
    </source>
</evidence>
<evidence type="ECO:0000313" key="9">
    <source>
        <dbReference type="Proteomes" id="UP000228380"/>
    </source>
</evidence>
<evidence type="ECO:0000256" key="1">
    <source>
        <dbReference type="ARBA" id="ARBA00004049"/>
    </source>
</evidence>
<dbReference type="Pfam" id="PF02042">
    <property type="entry name" value="RWP-RK"/>
    <property type="match status" value="1"/>
</dbReference>
<keyword evidence="9" id="KW-1185">Reference proteome</keyword>
<dbReference type="InterPro" id="IPR003035">
    <property type="entry name" value="RWP-RK_dom"/>
</dbReference>
<protein>
    <submittedName>
        <fullName evidence="10">Protein RKD4-like</fullName>
    </submittedName>
</protein>
<evidence type="ECO:0000256" key="6">
    <source>
        <dbReference type="ARBA" id="ARBA00023242"/>
    </source>
</evidence>
<organism evidence="9 10">
    <name type="scientific">Phoenix dactylifera</name>
    <name type="common">Date palm</name>
    <dbReference type="NCBI Taxonomy" id="42345"/>
    <lineage>
        <taxon>Eukaryota</taxon>
        <taxon>Viridiplantae</taxon>
        <taxon>Streptophyta</taxon>
        <taxon>Embryophyta</taxon>
        <taxon>Tracheophyta</taxon>
        <taxon>Spermatophyta</taxon>
        <taxon>Magnoliopsida</taxon>
        <taxon>Liliopsida</taxon>
        <taxon>Arecaceae</taxon>
        <taxon>Coryphoideae</taxon>
        <taxon>Phoeniceae</taxon>
        <taxon>Phoenix</taxon>
    </lineage>
</organism>
<dbReference type="AlphaFoldDB" id="A0A8B9A6I0"/>
<dbReference type="PANTHER" id="PTHR46373:SF2">
    <property type="entry name" value="RWP-RK DOMAIN-CONTAINING PROTEIN"/>
    <property type="match status" value="1"/>
</dbReference>
<dbReference type="PANTHER" id="PTHR46373">
    <property type="entry name" value="PROTEIN RKD4"/>
    <property type="match status" value="1"/>
</dbReference>
<evidence type="ECO:0000256" key="2">
    <source>
        <dbReference type="ARBA" id="ARBA00023015"/>
    </source>
</evidence>
<comment type="function">
    <text evidence="1">Putative transcription factor.</text>
</comment>
<sequence>MDDSEPYDPDGDTHRYLYLPESPSDPLISSGPTFSWEYELFRLSSPPFPNNDVGLITSNQAAAPMQANVPSRTIDNNESLIRESDLLPETDFGGSSQLSSAYATGTEGRGAGLTGPKKKKTGIAAQRERTKNMTKEELEQYFDLPREQAAQELGISLTTLKKLCRKYGIPCWPYKRP</sequence>
<keyword evidence="6" id="KW-0539">Nucleus</keyword>
<evidence type="ECO:0000256" key="5">
    <source>
        <dbReference type="ARBA" id="ARBA00023163"/>
    </source>
</evidence>
<reference evidence="10" key="2">
    <citation type="submission" date="2025-08" db="UniProtKB">
        <authorList>
            <consortium name="RefSeq"/>
        </authorList>
    </citation>
    <scope>IDENTIFICATION</scope>
    <source>
        <tissue evidence="10">Young leaves</tissue>
    </source>
</reference>
<feature type="region of interest" description="Disordered" evidence="7">
    <location>
        <begin position="86"/>
        <end position="127"/>
    </location>
</feature>
<gene>
    <name evidence="10" type="primary">LOC120110775</name>
</gene>
<evidence type="ECO:0000259" key="8">
    <source>
        <dbReference type="PROSITE" id="PS51519"/>
    </source>
</evidence>
<dbReference type="GO" id="GO:0003700">
    <property type="term" value="F:DNA-binding transcription factor activity"/>
    <property type="evidence" value="ECO:0007669"/>
    <property type="project" value="InterPro"/>
</dbReference>
<keyword evidence="4" id="KW-0238">DNA-binding</keyword>
<feature type="compositionally biased region" description="Acidic residues" evidence="7">
    <location>
        <begin position="1"/>
        <end position="10"/>
    </location>
</feature>
<dbReference type="RefSeq" id="XP_038982255.1">
    <property type="nucleotide sequence ID" value="XM_039126327.1"/>
</dbReference>
<evidence type="ECO:0000313" key="10">
    <source>
        <dbReference type="RefSeq" id="XP_038982255.1"/>
    </source>
</evidence>